<reference evidence="3" key="1">
    <citation type="journal article" date="2019" name="Nat. Commun.">
        <title>The genome of broomcorn millet.</title>
        <authorList>
            <person name="Zou C."/>
            <person name="Miki D."/>
            <person name="Li D."/>
            <person name="Tang Q."/>
            <person name="Xiao L."/>
            <person name="Rajput S."/>
            <person name="Deng P."/>
            <person name="Jia W."/>
            <person name="Huang R."/>
            <person name="Zhang M."/>
            <person name="Sun Y."/>
            <person name="Hu J."/>
            <person name="Fu X."/>
            <person name="Schnable P.S."/>
            <person name="Li F."/>
            <person name="Zhang H."/>
            <person name="Feng B."/>
            <person name="Zhu X."/>
            <person name="Liu R."/>
            <person name="Schnable J.C."/>
            <person name="Zhu J.-K."/>
            <person name="Zhang H."/>
        </authorList>
    </citation>
    <scope>NUCLEOTIDE SEQUENCE [LARGE SCALE GENOMIC DNA]</scope>
</reference>
<evidence type="ECO:0000256" key="1">
    <source>
        <dbReference type="SAM" id="MobiDB-lite"/>
    </source>
</evidence>
<accession>A0A3L6RUL7</accession>
<evidence type="ECO:0000313" key="3">
    <source>
        <dbReference type="Proteomes" id="UP000275267"/>
    </source>
</evidence>
<proteinExistence type="predicted"/>
<feature type="compositionally biased region" description="Low complexity" evidence="1">
    <location>
        <begin position="12"/>
        <end position="28"/>
    </location>
</feature>
<evidence type="ECO:0000313" key="2">
    <source>
        <dbReference type="EMBL" id="RLN09436.1"/>
    </source>
</evidence>
<name>A0A3L6RUL7_PANMI</name>
<keyword evidence="3" id="KW-1185">Reference proteome</keyword>
<feature type="region of interest" description="Disordered" evidence="1">
    <location>
        <begin position="1"/>
        <end position="50"/>
    </location>
</feature>
<comment type="caution">
    <text evidence="2">The sequence shown here is derived from an EMBL/GenBank/DDBJ whole genome shotgun (WGS) entry which is preliminary data.</text>
</comment>
<gene>
    <name evidence="2" type="ORF">C2845_PM11G06830</name>
</gene>
<sequence>MNWQKRHPAESPFPMASSSAISSSPQSAVRKQERSATRHLSWARVPAQAK</sequence>
<protein>
    <submittedName>
        <fullName evidence="2">Uncharacterized protein</fullName>
    </submittedName>
</protein>
<dbReference type="AlphaFoldDB" id="A0A3L6RUL7"/>
<dbReference type="Proteomes" id="UP000275267">
    <property type="component" value="Unassembled WGS sequence"/>
</dbReference>
<dbReference type="EMBL" id="PQIB02000007">
    <property type="protein sequence ID" value="RLN09436.1"/>
    <property type="molecule type" value="Genomic_DNA"/>
</dbReference>
<organism evidence="2 3">
    <name type="scientific">Panicum miliaceum</name>
    <name type="common">Proso millet</name>
    <name type="synonym">Broomcorn millet</name>
    <dbReference type="NCBI Taxonomy" id="4540"/>
    <lineage>
        <taxon>Eukaryota</taxon>
        <taxon>Viridiplantae</taxon>
        <taxon>Streptophyta</taxon>
        <taxon>Embryophyta</taxon>
        <taxon>Tracheophyta</taxon>
        <taxon>Spermatophyta</taxon>
        <taxon>Magnoliopsida</taxon>
        <taxon>Liliopsida</taxon>
        <taxon>Poales</taxon>
        <taxon>Poaceae</taxon>
        <taxon>PACMAD clade</taxon>
        <taxon>Panicoideae</taxon>
        <taxon>Panicodae</taxon>
        <taxon>Paniceae</taxon>
        <taxon>Panicinae</taxon>
        <taxon>Panicum</taxon>
        <taxon>Panicum sect. Panicum</taxon>
    </lineage>
</organism>